<dbReference type="InterPro" id="IPR004846">
    <property type="entry name" value="T2SS/T3SS_dom"/>
</dbReference>
<dbReference type="InterPro" id="IPR003522">
    <property type="entry name" value="T3SS_OM_pore_YscC"/>
</dbReference>
<comment type="similarity">
    <text evidence="3">Belongs to the bacterial secretin family. T3SS SctC subfamily.</text>
</comment>
<dbReference type="InterPro" id="IPR055397">
    <property type="entry name" value="TraK_C"/>
</dbReference>
<organism evidence="8 9">
    <name type="scientific">Dickeya chrysanthemi</name>
    <name type="common">Pectobacterium chrysanthemi</name>
    <name type="synonym">Erwinia chrysanthemi</name>
    <dbReference type="NCBI Taxonomy" id="556"/>
    <lineage>
        <taxon>Bacteria</taxon>
        <taxon>Pseudomonadati</taxon>
        <taxon>Pseudomonadota</taxon>
        <taxon>Gammaproteobacteria</taxon>
        <taxon>Enterobacterales</taxon>
        <taxon>Pectobacteriaceae</taxon>
        <taxon>Dickeya</taxon>
    </lineage>
</organism>
<feature type="domain" description="TraK C-terminal" evidence="7">
    <location>
        <begin position="578"/>
        <end position="673"/>
    </location>
</feature>
<keyword evidence="9" id="KW-1185">Reference proteome</keyword>
<comment type="function">
    <text evidence="3">Component of the type III secretion system (T3SS), also called injectisome, which is used to inject bacterial effector proteins into eukaryotic host cells. Forms a ring-shaped multimeric structure with an apparent central pore in the outer membrane.</text>
</comment>
<evidence type="ECO:0000256" key="1">
    <source>
        <dbReference type="ARBA" id="ARBA00004442"/>
    </source>
</evidence>
<dbReference type="Gene3D" id="3.30.1370.120">
    <property type="match status" value="2"/>
</dbReference>
<dbReference type="InterPro" id="IPR050810">
    <property type="entry name" value="Bact_Secretion_Sys_Channel"/>
</dbReference>
<comment type="subcellular location">
    <subcellularLocation>
        <location evidence="1 3 4">Cell outer membrane</location>
    </subcellularLocation>
</comment>
<dbReference type="PANTHER" id="PTHR30332">
    <property type="entry name" value="PROBABLE GENERAL SECRETION PATHWAY PROTEIN D"/>
    <property type="match status" value="1"/>
</dbReference>
<feature type="domain" description="NolW-like" evidence="6">
    <location>
        <begin position="184"/>
        <end position="322"/>
    </location>
</feature>
<dbReference type="EMBL" id="JBBBOO010000018">
    <property type="protein sequence ID" value="MEI7065683.1"/>
    <property type="molecule type" value="Genomic_DNA"/>
</dbReference>
<dbReference type="Gene3D" id="3.55.50.30">
    <property type="match status" value="1"/>
</dbReference>
<feature type="domain" description="Type II/III secretion system secretin-like" evidence="5">
    <location>
        <begin position="380"/>
        <end position="537"/>
    </location>
</feature>
<dbReference type="RefSeq" id="WP_336730332.1">
    <property type="nucleotide sequence ID" value="NZ_JBBBOO010000018.1"/>
</dbReference>
<feature type="signal peptide" evidence="3">
    <location>
        <begin position="1"/>
        <end position="31"/>
    </location>
</feature>
<dbReference type="Pfam" id="PF03958">
    <property type="entry name" value="Secretin_N"/>
    <property type="match status" value="2"/>
</dbReference>
<name>A0ABU8JRJ3_DICCH</name>
<proteinExistence type="inferred from homology"/>
<keyword evidence="3 4" id="KW-0813">Transport</keyword>
<keyword evidence="3" id="KW-0472">Membrane</keyword>
<keyword evidence="3" id="KW-0998">Cell outer membrane</keyword>
<dbReference type="InterPro" id="IPR038591">
    <property type="entry name" value="NolW-like_sf"/>
</dbReference>
<feature type="chain" id="PRO_5044899899" description="Type 3 secretion system secretin" evidence="3">
    <location>
        <begin position="32"/>
        <end position="691"/>
    </location>
</feature>
<evidence type="ECO:0000259" key="7">
    <source>
        <dbReference type="Pfam" id="PF23536"/>
    </source>
</evidence>
<dbReference type="Pfam" id="PF00263">
    <property type="entry name" value="Secretin"/>
    <property type="match status" value="1"/>
</dbReference>
<dbReference type="HAMAP" id="MF_02219">
    <property type="entry name" value="Type_III_secretin"/>
    <property type="match status" value="1"/>
</dbReference>
<reference evidence="8 9" key="1">
    <citation type="submission" date="2024-03" db="EMBL/GenBank/DDBJ databases">
        <title>Analysis of soft rot Pectobacteriaceae population diversity in US potato growing regions between 2016 and 2022.</title>
        <authorList>
            <person name="Ma X."/>
            <person name="Zhang X."/>
            <person name="Stodghill P."/>
            <person name="Rioux R."/>
            <person name="Babler B."/>
            <person name="Shrestha S."/>
            <person name="Babler B."/>
            <person name="Rivedal H."/>
            <person name="Frost K."/>
            <person name="Hao J."/>
            <person name="Secor G."/>
            <person name="Swingle B."/>
        </authorList>
    </citation>
    <scope>NUCLEOTIDE SEQUENCE [LARGE SCALE GENOMIC DNA]</scope>
    <source>
        <strain evidence="8 9">SR64</strain>
    </source>
</reference>
<protein>
    <recommendedName>
        <fullName evidence="3">Type 3 secretion system secretin</fullName>
        <shortName evidence="3">T3SS secretin</shortName>
    </recommendedName>
</protein>
<comment type="subunit">
    <text evidence="3">The core secretion machinery of the T3SS is composed of approximately 20 different proteins, including cytoplasmic components, a base, an export apparatus and a needle. This subunit is part of the base, which anchors the injectisome in the bacterial cell envelope. Forms a stable homooligomeric complex.</text>
</comment>
<evidence type="ECO:0000259" key="5">
    <source>
        <dbReference type="Pfam" id="PF00263"/>
    </source>
</evidence>
<evidence type="ECO:0000256" key="3">
    <source>
        <dbReference type="HAMAP-Rule" id="MF_02219"/>
    </source>
</evidence>
<evidence type="ECO:0000256" key="4">
    <source>
        <dbReference type="RuleBase" id="RU004004"/>
    </source>
</evidence>
<feature type="domain" description="NolW-like" evidence="6">
    <location>
        <begin position="120"/>
        <end position="175"/>
    </location>
</feature>
<sequence precursor="true">MRNALYALLFNLYRLFCWSLVLMGMLPGAHAATPPDWSKGAYAYSAEQTPLSAVLQDFANGHGVDLVLGNIEDVNIEAKIRADNAVAFLDRLALEHRFQWFVYNNVLYVSPQDEQTSVRIEVSQDAAPDMKQALTGIGLLDSRFGWGELPEEGVVLVTGPTEYINLIRNFSQQRETKEDRRKVMIFPLRYASVSDRTIQYRDQRLVIPGVATILNELMDGNRNTPAGAAGAGSGIGSDGGMATADGAGGGLDASKSIEMNARSMLARLASRNSGAAASASRKKDQLNGRVSADVRNNALLVRDDEKRRDEYQQLIDKIDVPQNLVNIDAIILDVDRTALSRLEANWQGKLGAVTGGANMMSGSSTLFVSDFKRFSADIQALEGEGTASIVANPSVLTLENQPAVIDFSRTAFITATGERVANVQPVTAGTSLQVTPRVVGHGSTSSIQLVIDIEDGQVETNTEGTASGVKRGTVSTQALIGENRALVLGGFHVEESGDRDKRVPLLGDIPWIGKLFTSRQHEVSRRERLFILTPHLIGDQNDPTRFVSADNRRQLNDAMGRVAQRNSKTDLFGTVENALRDLASGQTPAGFTIDGSGPKLSEICRTSPSMSYQSHRYQWYSNLSLSLTVGVVKNTGTQPLRFDEASCANSRTLAVAAWPKTTLAPGESTEVYLALLPAKNAQPSRASLIKP</sequence>
<gene>
    <name evidence="3 8" type="primary">sctC</name>
    <name evidence="8" type="ORF">WCU84_18805</name>
</gene>
<dbReference type="Pfam" id="PF23536">
    <property type="entry name" value="TraK_C"/>
    <property type="match status" value="1"/>
</dbReference>
<evidence type="ECO:0000313" key="8">
    <source>
        <dbReference type="EMBL" id="MEI7065683.1"/>
    </source>
</evidence>
<dbReference type="Proteomes" id="UP001359469">
    <property type="component" value="Unassembled WGS sequence"/>
</dbReference>
<dbReference type="InterPro" id="IPR013783">
    <property type="entry name" value="Ig-like_fold"/>
</dbReference>
<keyword evidence="2 3" id="KW-0732">Signal</keyword>
<dbReference type="PRINTS" id="PR01337">
    <property type="entry name" value="TYPE3OMGPROT"/>
</dbReference>
<dbReference type="PANTHER" id="PTHR30332:SF5">
    <property type="entry name" value="SPI-1 TYPE 3 SECRETION SYSTEM SECRETIN"/>
    <property type="match status" value="1"/>
</dbReference>
<dbReference type="Gene3D" id="2.60.40.10">
    <property type="entry name" value="Immunoglobulins"/>
    <property type="match status" value="1"/>
</dbReference>
<keyword evidence="3" id="KW-0811">Translocation</keyword>
<comment type="caution">
    <text evidence="8">The sequence shown here is derived from an EMBL/GenBank/DDBJ whole genome shotgun (WGS) entry which is preliminary data.</text>
</comment>
<accession>A0ABU8JRJ3</accession>
<evidence type="ECO:0000259" key="6">
    <source>
        <dbReference type="Pfam" id="PF03958"/>
    </source>
</evidence>
<dbReference type="NCBIfam" id="TIGR02516">
    <property type="entry name" value="type_III_yscC"/>
    <property type="match status" value="1"/>
</dbReference>
<dbReference type="InterPro" id="IPR005644">
    <property type="entry name" value="NolW-like"/>
</dbReference>
<evidence type="ECO:0000313" key="9">
    <source>
        <dbReference type="Proteomes" id="UP001359469"/>
    </source>
</evidence>
<keyword evidence="3" id="KW-0653">Protein transport</keyword>
<evidence type="ECO:0000256" key="2">
    <source>
        <dbReference type="ARBA" id="ARBA00022729"/>
    </source>
</evidence>